<dbReference type="PROSITE" id="PS51013">
    <property type="entry name" value="PANNEXIN"/>
    <property type="match status" value="2"/>
</dbReference>
<comment type="subcellular location">
    <subcellularLocation>
        <location evidence="1">Cell junction</location>
        <location evidence="1">Gap junction</location>
    </subcellularLocation>
    <subcellularLocation>
        <location evidence="2 12">Cell membrane</location>
        <topology evidence="2 12">Multi-pass membrane protein</topology>
    </subcellularLocation>
</comment>
<dbReference type="AlphaFoldDB" id="A0A0N4Y450"/>
<evidence type="ECO:0000256" key="2">
    <source>
        <dbReference type="ARBA" id="ARBA00004651"/>
    </source>
</evidence>
<dbReference type="Proteomes" id="UP000271162">
    <property type="component" value="Unassembled WGS sequence"/>
</dbReference>
<evidence type="ECO:0000313" key="15">
    <source>
        <dbReference type="WBParaSite" id="NBR_0001064501-mRNA-1"/>
    </source>
</evidence>
<feature type="transmembrane region" description="Helical" evidence="12">
    <location>
        <begin position="58"/>
        <end position="75"/>
    </location>
</feature>
<dbReference type="PANTHER" id="PTHR11893:SF27">
    <property type="entry name" value="INNEXIN-17"/>
    <property type="match status" value="1"/>
</dbReference>
<dbReference type="PANTHER" id="PTHR11893">
    <property type="entry name" value="INNEXIN"/>
    <property type="match status" value="1"/>
</dbReference>
<dbReference type="WBParaSite" id="NBR_0001064501-mRNA-1">
    <property type="protein sequence ID" value="NBR_0001064501-mRNA-1"/>
    <property type="gene ID" value="NBR_0001064501"/>
</dbReference>
<dbReference type="GO" id="GO:0034220">
    <property type="term" value="P:monoatomic ion transmembrane transport"/>
    <property type="evidence" value="ECO:0007669"/>
    <property type="project" value="UniProtKB-KW"/>
</dbReference>
<keyword evidence="6" id="KW-0303">Gap junction</keyword>
<keyword evidence="14" id="KW-1185">Reference proteome</keyword>
<evidence type="ECO:0000256" key="12">
    <source>
        <dbReference type="RuleBase" id="RU010713"/>
    </source>
</evidence>
<dbReference type="Pfam" id="PF00876">
    <property type="entry name" value="Innexin"/>
    <property type="match status" value="3"/>
</dbReference>
<dbReference type="OMA" id="WAGGWEQ"/>
<evidence type="ECO:0000256" key="4">
    <source>
        <dbReference type="ARBA" id="ARBA00022475"/>
    </source>
</evidence>
<name>A0A0N4Y450_NIPBR</name>
<feature type="transmembrane region" description="Helical" evidence="12">
    <location>
        <begin position="505"/>
        <end position="525"/>
    </location>
</feature>
<keyword evidence="3 12" id="KW-0813">Transport</keyword>
<keyword evidence="5 12" id="KW-0812">Transmembrane</keyword>
<reference evidence="13 14" key="2">
    <citation type="submission" date="2018-11" db="EMBL/GenBank/DDBJ databases">
        <authorList>
            <consortium name="Pathogen Informatics"/>
        </authorList>
    </citation>
    <scope>NUCLEOTIDE SEQUENCE [LARGE SCALE GENOMIC DNA]</scope>
</reference>
<evidence type="ECO:0000256" key="9">
    <source>
        <dbReference type="ARBA" id="ARBA00023065"/>
    </source>
</evidence>
<keyword evidence="10 12" id="KW-0472">Membrane</keyword>
<dbReference type="PRINTS" id="PR01262">
    <property type="entry name" value="INNEXIN"/>
</dbReference>
<dbReference type="STRING" id="27835.A0A0N4Y450"/>
<organism evidence="15">
    <name type="scientific">Nippostrongylus brasiliensis</name>
    <name type="common">Rat hookworm</name>
    <dbReference type="NCBI Taxonomy" id="27835"/>
    <lineage>
        <taxon>Eukaryota</taxon>
        <taxon>Metazoa</taxon>
        <taxon>Ecdysozoa</taxon>
        <taxon>Nematoda</taxon>
        <taxon>Chromadorea</taxon>
        <taxon>Rhabditida</taxon>
        <taxon>Rhabditina</taxon>
        <taxon>Rhabditomorpha</taxon>
        <taxon>Strongyloidea</taxon>
        <taxon>Heligmosomidae</taxon>
        <taxon>Nippostrongylus</taxon>
    </lineage>
</organism>
<protein>
    <recommendedName>
        <fullName evidence="12">Innexin</fullName>
    </recommendedName>
</protein>
<keyword evidence="8 12" id="KW-1133">Transmembrane helix</keyword>
<evidence type="ECO:0000313" key="14">
    <source>
        <dbReference type="Proteomes" id="UP000271162"/>
    </source>
</evidence>
<proteinExistence type="inferred from homology"/>
<dbReference type="InterPro" id="IPR000990">
    <property type="entry name" value="Innexin"/>
</dbReference>
<dbReference type="EMBL" id="UYSL01020358">
    <property type="protein sequence ID" value="VDL74235.1"/>
    <property type="molecule type" value="Genomic_DNA"/>
</dbReference>
<feature type="transmembrane region" description="Helical" evidence="12">
    <location>
        <begin position="416"/>
        <end position="440"/>
    </location>
</feature>
<comment type="function">
    <text evidence="12">Structural component of the gap junctions.</text>
</comment>
<evidence type="ECO:0000256" key="10">
    <source>
        <dbReference type="ARBA" id="ARBA00023136"/>
    </source>
</evidence>
<keyword evidence="7" id="KW-0965">Cell junction</keyword>
<evidence type="ECO:0000256" key="6">
    <source>
        <dbReference type="ARBA" id="ARBA00022868"/>
    </source>
</evidence>
<keyword evidence="4" id="KW-1003">Cell membrane</keyword>
<evidence type="ECO:0000256" key="7">
    <source>
        <dbReference type="ARBA" id="ARBA00022949"/>
    </source>
</evidence>
<feature type="transmembrane region" description="Helical" evidence="12">
    <location>
        <begin position="345"/>
        <end position="367"/>
    </location>
</feature>
<dbReference type="GO" id="GO:0005886">
    <property type="term" value="C:plasma membrane"/>
    <property type="evidence" value="ECO:0007669"/>
    <property type="project" value="UniProtKB-SubCell"/>
</dbReference>
<dbReference type="GO" id="GO:0005921">
    <property type="term" value="C:gap junction"/>
    <property type="evidence" value="ECO:0007669"/>
    <property type="project" value="UniProtKB-SubCell"/>
</dbReference>
<evidence type="ECO:0000256" key="3">
    <source>
        <dbReference type="ARBA" id="ARBA00022448"/>
    </source>
</evidence>
<dbReference type="GO" id="GO:0005243">
    <property type="term" value="F:gap junction channel activity"/>
    <property type="evidence" value="ECO:0007669"/>
    <property type="project" value="TreeGrafter"/>
</dbReference>
<feature type="transmembrane region" description="Helical" evidence="12">
    <location>
        <begin position="26"/>
        <end position="46"/>
    </location>
</feature>
<keyword evidence="11 12" id="KW-0407">Ion channel</keyword>
<evidence type="ECO:0000256" key="8">
    <source>
        <dbReference type="ARBA" id="ARBA00022989"/>
    </source>
</evidence>
<gene>
    <name evidence="12" type="primary">inx</name>
    <name evidence="13" type="ORF">NBR_LOCUS10646</name>
</gene>
<comment type="similarity">
    <text evidence="12">Belongs to the pannexin family.</text>
</comment>
<evidence type="ECO:0000256" key="11">
    <source>
        <dbReference type="ARBA" id="ARBA00023303"/>
    </source>
</evidence>
<accession>A0A0N4Y450</accession>
<evidence type="ECO:0000313" key="13">
    <source>
        <dbReference type="EMBL" id="VDL74235.1"/>
    </source>
</evidence>
<keyword evidence="9 12" id="KW-0406">Ion transport</keyword>
<comment type="caution">
    <text evidence="12">Lacks conserved residue(s) required for the propagation of feature annotation.</text>
</comment>
<evidence type="ECO:0000256" key="5">
    <source>
        <dbReference type="ARBA" id="ARBA00022692"/>
    </source>
</evidence>
<reference evidence="15" key="1">
    <citation type="submission" date="2016-04" db="UniProtKB">
        <authorList>
            <consortium name="WormBaseParasite"/>
        </authorList>
    </citation>
    <scope>IDENTIFICATION</scope>
</reference>
<sequence length="582" mass="67267">MLSNINYYIHRVKSTHDDDSVDRLNYVTTIYILLGFALTLFAKNYVGEPMQCWVPNQWTWVPFILSLMAFCFYLPRAVWKTFSPYSGLALADLMTAARKSAKTGGEDKMIPSIATTLRKVHTSTVVRYGSSLFNLYIVMKFFCLNHFLGTEYTFWGAGILSDMLRGRQWQQSGHFPRVAFCDLTVREMGNVNNWTVQCVLMTDAGIDTTEADREEFYNDVVQDDGVLVLLLLDANGGRLQSGELAHQLWNSKFPQNGNLDPTYDVDSTDRLKYVYTPWILCGTAFLVFAKEYVGQSIQCWAPRQWAGGWEQYAEQYCLVENTYFVKMNDSHLPAVEERENREIRYYQWVPFVLLLQALFLYVPRFFWKQLCSLIKIDLSSVTVALRNQAKKLDAPPAMESMLKPIRRSVWGYKLTLALLFSKMLSIAVVVGQILFIGWFMGAGYLHGLRVVVDALSGRQWEESGNFPRVTFCDLEVRELGGAVHRWSLQCVLMINMFNEKIFVFLWWWFCVLLFISILNLFRWLIRLAFDSQRSFVTAVLESAVDDDFDNRDVSEFCRTTLKTDGVTIVRLIEENATIYQVR</sequence>
<evidence type="ECO:0000256" key="1">
    <source>
        <dbReference type="ARBA" id="ARBA00004610"/>
    </source>
</evidence>